<dbReference type="Proteomes" id="UP000281708">
    <property type="component" value="Unassembled WGS sequence"/>
</dbReference>
<keyword evidence="1" id="KW-0732">Signal</keyword>
<dbReference type="Gene3D" id="3.40.33.10">
    <property type="entry name" value="CAP"/>
    <property type="match status" value="1"/>
</dbReference>
<gene>
    <name evidence="3" type="ORF">D9V37_09385</name>
</gene>
<organism evidence="3 4">
    <name type="scientific">Nocardioides mangrovicus</name>
    <dbReference type="NCBI Taxonomy" id="2478913"/>
    <lineage>
        <taxon>Bacteria</taxon>
        <taxon>Bacillati</taxon>
        <taxon>Actinomycetota</taxon>
        <taxon>Actinomycetes</taxon>
        <taxon>Propionibacteriales</taxon>
        <taxon>Nocardioidaceae</taxon>
        <taxon>Nocardioides</taxon>
    </lineage>
</organism>
<dbReference type="RefSeq" id="WP_121805827.1">
    <property type="nucleotide sequence ID" value="NZ_RDBE01000006.1"/>
</dbReference>
<feature type="signal peptide" evidence="1">
    <location>
        <begin position="1"/>
        <end position="25"/>
    </location>
</feature>
<reference evidence="3 4" key="1">
    <citation type="submission" date="2018-10" db="EMBL/GenBank/DDBJ databases">
        <title>Marmoricola sp. 4Q3S-7 whole genome shotgun sequence.</title>
        <authorList>
            <person name="Li F."/>
        </authorList>
    </citation>
    <scope>NUCLEOTIDE SEQUENCE [LARGE SCALE GENOMIC DNA]</scope>
    <source>
        <strain evidence="3 4">4Q3S-7</strain>
    </source>
</reference>
<dbReference type="OrthoDB" id="1766522at2"/>
<evidence type="ECO:0000259" key="2">
    <source>
        <dbReference type="Pfam" id="PF00188"/>
    </source>
</evidence>
<evidence type="ECO:0000313" key="4">
    <source>
        <dbReference type="Proteomes" id="UP000281708"/>
    </source>
</evidence>
<evidence type="ECO:0000256" key="1">
    <source>
        <dbReference type="SAM" id="SignalP"/>
    </source>
</evidence>
<proteinExistence type="predicted"/>
<protein>
    <submittedName>
        <fullName evidence="3">CAP domain-containing protein</fullName>
    </submittedName>
</protein>
<keyword evidence="4" id="KW-1185">Reference proteome</keyword>
<comment type="caution">
    <text evidence="3">The sequence shown here is derived from an EMBL/GenBank/DDBJ whole genome shotgun (WGS) entry which is preliminary data.</text>
</comment>
<dbReference type="AlphaFoldDB" id="A0A3L8P5L3"/>
<sequence length="444" mass="45716">MATIGLPALLLAGLLPGVVPGSTAAAVGAPLVRSSAVASPTGPIDTTSEAAVRTAYQQLWASAASTSIVPTGGSTSSCTTFTTSAAAQSATQNAINFARGLAGENGVSLQAGYNSAAASSALIMAASGRLSHSPDSSFSCWTQAGKDAAGRSNILIDSTHNPSAARTAKLYLDDSDASNTAVGHRRWLLRPEATTMGSGNAQSGSWFGNSIYVFTFGDDNAAAPAKAFYAWPSAGFFPTQLEPAGRWSLSTSSGGSFANAHVSVTGPGGNALAVHQYAPENGYADNTLTWDVSGVAGTSSSSPSTYTVTVSGISGAAASSYTYYVRLFDPTAAPQDLVLPADGGVAGRTTTRTVISVSHHKVRRHRHVGVRLGAVASNGQAVSGRFVIYVGRHKVRTFVLRASSRSTRVLRLAFDTPGNKRVRAVFKPYGAYASSRSAVRIRVR</sequence>
<dbReference type="EMBL" id="RDBE01000006">
    <property type="protein sequence ID" value="RLV50063.1"/>
    <property type="molecule type" value="Genomic_DNA"/>
</dbReference>
<dbReference type="InterPro" id="IPR035940">
    <property type="entry name" value="CAP_sf"/>
</dbReference>
<accession>A0A3L8P5L3</accession>
<name>A0A3L8P5L3_9ACTN</name>
<feature type="chain" id="PRO_5039565704" evidence="1">
    <location>
        <begin position="26"/>
        <end position="444"/>
    </location>
</feature>
<dbReference type="SUPFAM" id="SSF55797">
    <property type="entry name" value="PR-1-like"/>
    <property type="match status" value="1"/>
</dbReference>
<dbReference type="InterPro" id="IPR014044">
    <property type="entry name" value="CAP_dom"/>
</dbReference>
<feature type="domain" description="SCP" evidence="2">
    <location>
        <begin position="93"/>
        <end position="212"/>
    </location>
</feature>
<evidence type="ECO:0000313" key="3">
    <source>
        <dbReference type="EMBL" id="RLV50063.1"/>
    </source>
</evidence>
<dbReference type="Pfam" id="PF00188">
    <property type="entry name" value="CAP"/>
    <property type="match status" value="1"/>
</dbReference>